<feature type="transmembrane region" description="Helical" evidence="1">
    <location>
        <begin position="173"/>
        <end position="193"/>
    </location>
</feature>
<comment type="caution">
    <text evidence="2">The sequence shown here is derived from an EMBL/GenBank/DDBJ whole genome shotgun (WGS) entry which is preliminary data.</text>
</comment>
<keyword evidence="1" id="KW-1133">Transmembrane helix</keyword>
<feature type="transmembrane region" description="Helical" evidence="1">
    <location>
        <begin position="116"/>
        <end position="136"/>
    </location>
</feature>
<gene>
    <name evidence="2" type="ORF">KTT_49210</name>
</gene>
<feature type="transmembrane region" description="Helical" evidence="1">
    <location>
        <begin position="50"/>
        <end position="72"/>
    </location>
</feature>
<evidence type="ECO:0000256" key="1">
    <source>
        <dbReference type="SAM" id="Phobius"/>
    </source>
</evidence>
<dbReference type="RefSeq" id="WP_126582572.1">
    <property type="nucleotide sequence ID" value="NZ_BIFR01000002.1"/>
</dbReference>
<evidence type="ECO:0000313" key="2">
    <source>
        <dbReference type="EMBL" id="GCE15062.1"/>
    </source>
</evidence>
<feature type="transmembrane region" description="Helical" evidence="1">
    <location>
        <begin position="234"/>
        <end position="251"/>
    </location>
</feature>
<keyword evidence="1" id="KW-0472">Membrane</keyword>
<evidence type="ECO:0000313" key="3">
    <source>
        <dbReference type="Proteomes" id="UP000287352"/>
    </source>
</evidence>
<accession>A0A402A7E5</accession>
<dbReference type="AlphaFoldDB" id="A0A402A7E5"/>
<feature type="transmembrane region" description="Helical" evidence="1">
    <location>
        <begin position="148"/>
        <end position="167"/>
    </location>
</feature>
<feature type="transmembrane region" description="Helical" evidence="1">
    <location>
        <begin position="93"/>
        <end position="110"/>
    </location>
</feature>
<dbReference type="Proteomes" id="UP000287352">
    <property type="component" value="Unassembled WGS sequence"/>
</dbReference>
<dbReference type="OrthoDB" id="164768at2"/>
<organism evidence="2 3">
    <name type="scientific">Tengunoibacter tsumagoiensis</name>
    <dbReference type="NCBI Taxonomy" id="2014871"/>
    <lineage>
        <taxon>Bacteria</taxon>
        <taxon>Bacillati</taxon>
        <taxon>Chloroflexota</taxon>
        <taxon>Ktedonobacteria</taxon>
        <taxon>Ktedonobacterales</taxon>
        <taxon>Dictyobacteraceae</taxon>
        <taxon>Tengunoibacter</taxon>
    </lineage>
</organism>
<dbReference type="EMBL" id="BIFR01000002">
    <property type="protein sequence ID" value="GCE15062.1"/>
    <property type="molecule type" value="Genomic_DNA"/>
</dbReference>
<sequence>MNYQLLFQAIQVILNSPNQGVGTGVLGPLQPIVVKYMSNTPMELTVTNQVIIETWGLMLSIANAFFLLLILIGTIQIMISNSTGSLTLPLSQFVPKIIVTALMMNLSFFFGQDLLIVNNLLCGTINANLANFFNTVNNGAKITQGQGLWLYLGLITLLNITLIRLIFQAFERLVLWNLLFVLAPIAILFSFLPQTSSVFSYWGRLFIIVTFTQFVQFLSFTLGLTLLASAGQTGLNGFLLAIAMLLFVAKIPDFLARFPSTSIQGTQGIDQVMRAVVIGARLLL</sequence>
<feature type="transmembrane region" description="Helical" evidence="1">
    <location>
        <begin position="205"/>
        <end position="228"/>
    </location>
</feature>
<name>A0A402A7E5_9CHLR</name>
<proteinExistence type="predicted"/>
<protein>
    <submittedName>
        <fullName evidence="2">Uncharacterized protein</fullName>
    </submittedName>
</protein>
<keyword evidence="1" id="KW-0812">Transmembrane</keyword>
<reference evidence="3" key="1">
    <citation type="submission" date="2018-12" db="EMBL/GenBank/DDBJ databases">
        <title>Tengunoibacter tsumagoiensis gen. nov., sp. nov., Dictyobacter kobayashii sp. nov., D. alpinus sp. nov., and D. joshuensis sp. nov. and description of Dictyobacteraceae fam. nov. within the order Ktedonobacterales isolated from Tengu-no-mugimeshi.</title>
        <authorList>
            <person name="Wang C.M."/>
            <person name="Zheng Y."/>
            <person name="Sakai Y."/>
            <person name="Toyoda A."/>
            <person name="Minakuchi Y."/>
            <person name="Abe K."/>
            <person name="Yokota A."/>
            <person name="Yabe S."/>
        </authorList>
    </citation>
    <scope>NUCLEOTIDE SEQUENCE [LARGE SCALE GENOMIC DNA]</scope>
    <source>
        <strain evidence="3">Uno3</strain>
    </source>
</reference>
<keyword evidence="3" id="KW-1185">Reference proteome</keyword>